<evidence type="ECO:0000259" key="3">
    <source>
        <dbReference type="PROSITE" id="PS50930"/>
    </source>
</evidence>
<feature type="domain" description="Response regulatory" evidence="2">
    <location>
        <begin position="3"/>
        <end position="117"/>
    </location>
</feature>
<dbReference type="EMBL" id="VLLG01000007">
    <property type="protein sequence ID" value="TWI81991.1"/>
    <property type="molecule type" value="Genomic_DNA"/>
</dbReference>
<dbReference type="InterPro" id="IPR007492">
    <property type="entry name" value="LytTR_DNA-bd_dom"/>
</dbReference>
<evidence type="ECO:0000256" key="1">
    <source>
        <dbReference type="PROSITE-ProRule" id="PRU00169"/>
    </source>
</evidence>
<dbReference type="PROSITE" id="PS50930">
    <property type="entry name" value="HTH_LYTTR"/>
    <property type="match status" value="1"/>
</dbReference>
<dbReference type="Pfam" id="PF04397">
    <property type="entry name" value="LytTR"/>
    <property type="match status" value="1"/>
</dbReference>
<protein>
    <submittedName>
        <fullName evidence="4">LytTR family two component transcriptional regulator</fullName>
    </submittedName>
</protein>
<evidence type="ECO:0000313" key="4">
    <source>
        <dbReference type="EMBL" id="TWI81991.1"/>
    </source>
</evidence>
<sequence>MIRAVIIDDEIHAAERLADLLAHYCAAGVTLAGHALDAAAGLALIRDTKPDLVLLDIHLGAATGFELLEQFPDPDFSVIFTTAYEQHALQAIRFSALDYLLKPVDPDELVAAIQKKTNLAARAPQKASLELLFSNMRFHNQGLAKIMIPTMHGFELVNIPDILRCHSDVNYTTIHLVNGDSFLVAKTIGEFEHLLASHHFYRIHQSHLVNLNFIRRYHKGKGGIVVLQNGLELPVAARRKEGFLQKVQSLL</sequence>
<dbReference type="Gene3D" id="3.40.50.2300">
    <property type="match status" value="1"/>
</dbReference>
<name>A0A562SKZ8_CHIJA</name>
<reference evidence="4 5" key="1">
    <citation type="journal article" date="2013" name="Stand. Genomic Sci.">
        <title>Genomic Encyclopedia of Type Strains, Phase I: The one thousand microbial genomes (KMG-I) project.</title>
        <authorList>
            <person name="Kyrpides N.C."/>
            <person name="Woyke T."/>
            <person name="Eisen J.A."/>
            <person name="Garrity G."/>
            <person name="Lilburn T.G."/>
            <person name="Beck B.J."/>
            <person name="Whitman W.B."/>
            <person name="Hugenholtz P."/>
            <person name="Klenk H.P."/>
        </authorList>
    </citation>
    <scope>NUCLEOTIDE SEQUENCE [LARGE SCALE GENOMIC DNA]</scope>
    <source>
        <strain evidence="4 5">DSM 13484</strain>
    </source>
</reference>
<dbReference type="AlphaFoldDB" id="A0A562SKZ8"/>
<dbReference type="OrthoDB" id="1646880at2"/>
<evidence type="ECO:0000313" key="5">
    <source>
        <dbReference type="Proteomes" id="UP000316778"/>
    </source>
</evidence>
<evidence type="ECO:0000259" key="2">
    <source>
        <dbReference type="PROSITE" id="PS50110"/>
    </source>
</evidence>
<dbReference type="SMART" id="SM00448">
    <property type="entry name" value="REC"/>
    <property type="match status" value="1"/>
</dbReference>
<keyword evidence="5" id="KW-1185">Reference proteome</keyword>
<accession>A0A562SKZ8</accession>
<dbReference type="InterPro" id="IPR046947">
    <property type="entry name" value="LytR-like"/>
</dbReference>
<feature type="modified residue" description="4-aspartylphosphate" evidence="1">
    <location>
        <position position="56"/>
    </location>
</feature>
<dbReference type="Gene3D" id="2.40.50.1020">
    <property type="entry name" value="LytTr DNA-binding domain"/>
    <property type="match status" value="1"/>
</dbReference>
<keyword evidence="1" id="KW-0597">Phosphoprotein</keyword>
<dbReference type="SMART" id="SM00850">
    <property type="entry name" value="LytTR"/>
    <property type="match status" value="1"/>
</dbReference>
<dbReference type="Proteomes" id="UP000316778">
    <property type="component" value="Unassembled WGS sequence"/>
</dbReference>
<proteinExistence type="predicted"/>
<dbReference type="InterPro" id="IPR001789">
    <property type="entry name" value="Sig_transdc_resp-reg_receiver"/>
</dbReference>
<dbReference type="Pfam" id="PF00072">
    <property type="entry name" value="Response_reg"/>
    <property type="match status" value="1"/>
</dbReference>
<organism evidence="4 5">
    <name type="scientific">Chitinophaga japonensis</name>
    <name type="common">Flexibacter japonensis</name>
    <dbReference type="NCBI Taxonomy" id="104662"/>
    <lineage>
        <taxon>Bacteria</taxon>
        <taxon>Pseudomonadati</taxon>
        <taxon>Bacteroidota</taxon>
        <taxon>Chitinophagia</taxon>
        <taxon>Chitinophagales</taxon>
        <taxon>Chitinophagaceae</taxon>
        <taxon>Chitinophaga</taxon>
    </lineage>
</organism>
<dbReference type="SUPFAM" id="SSF52172">
    <property type="entry name" value="CheY-like"/>
    <property type="match status" value="1"/>
</dbReference>
<gene>
    <name evidence="4" type="ORF">LX66_5307</name>
</gene>
<dbReference type="GO" id="GO:0000156">
    <property type="term" value="F:phosphorelay response regulator activity"/>
    <property type="evidence" value="ECO:0007669"/>
    <property type="project" value="InterPro"/>
</dbReference>
<dbReference type="PROSITE" id="PS50110">
    <property type="entry name" value="RESPONSE_REGULATORY"/>
    <property type="match status" value="1"/>
</dbReference>
<dbReference type="PANTHER" id="PTHR37299:SF1">
    <property type="entry name" value="STAGE 0 SPORULATION PROTEIN A HOMOLOG"/>
    <property type="match status" value="1"/>
</dbReference>
<dbReference type="InterPro" id="IPR011006">
    <property type="entry name" value="CheY-like_superfamily"/>
</dbReference>
<dbReference type="RefSeq" id="WP_145719067.1">
    <property type="nucleotide sequence ID" value="NZ_BAAAFY010000003.1"/>
</dbReference>
<feature type="domain" description="HTH LytTR-type" evidence="3">
    <location>
        <begin position="146"/>
        <end position="251"/>
    </location>
</feature>
<dbReference type="PANTHER" id="PTHR37299">
    <property type="entry name" value="TRANSCRIPTIONAL REGULATOR-RELATED"/>
    <property type="match status" value="1"/>
</dbReference>
<comment type="caution">
    <text evidence="4">The sequence shown here is derived from an EMBL/GenBank/DDBJ whole genome shotgun (WGS) entry which is preliminary data.</text>
</comment>
<dbReference type="GO" id="GO:0003677">
    <property type="term" value="F:DNA binding"/>
    <property type="evidence" value="ECO:0007669"/>
    <property type="project" value="InterPro"/>
</dbReference>